<comment type="caution">
    <text evidence="1">The sequence shown here is derived from an EMBL/GenBank/DDBJ whole genome shotgun (WGS) entry which is preliminary data.</text>
</comment>
<dbReference type="EMBL" id="QKYT01000519">
    <property type="protein sequence ID" value="RIA84066.1"/>
    <property type="molecule type" value="Genomic_DNA"/>
</dbReference>
<proteinExistence type="predicted"/>
<accession>A0A397SH81</accession>
<dbReference type="Proteomes" id="UP000265703">
    <property type="component" value="Unassembled WGS sequence"/>
</dbReference>
<evidence type="ECO:0000313" key="1">
    <source>
        <dbReference type="EMBL" id="RIA84066.1"/>
    </source>
</evidence>
<keyword evidence="2" id="KW-1185">Reference proteome</keyword>
<dbReference type="AlphaFoldDB" id="A0A397SH81"/>
<reference evidence="1 2" key="1">
    <citation type="submission" date="2018-06" db="EMBL/GenBank/DDBJ databases">
        <title>Comparative genomics reveals the genomic features of Rhizophagus irregularis, R. cerebriforme, R. diaphanum and Gigaspora rosea, and their symbiotic lifestyle signature.</title>
        <authorList>
            <person name="Morin E."/>
            <person name="San Clemente H."/>
            <person name="Chen E.C.H."/>
            <person name="De La Providencia I."/>
            <person name="Hainaut M."/>
            <person name="Kuo A."/>
            <person name="Kohler A."/>
            <person name="Murat C."/>
            <person name="Tang N."/>
            <person name="Roy S."/>
            <person name="Loubradou J."/>
            <person name="Henrissat B."/>
            <person name="Grigoriev I.V."/>
            <person name="Corradi N."/>
            <person name="Roux C."/>
            <person name="Martin F.M."/>
        </authorList>
    </citation>
    <scope>NUCLEOTIDE SEQUENCE [LARGE SCALE GENOMIC DNA]</scope>
    <source>
        <strain evidence="1 2">DAOM 227022</strain>
    </source>
</reference>
<name>A0A397SH81_9GLOM</name>
<gene>
    <name evidence="1" type="ORF">C1645_832812</name>
</gene>
<sequence>MYVSQQYSILSYNIPIYNYLLDKLKDKYDKRIQKKRSDDYNENDENDDVILYVLSQLIKKIKKYYAFTKEEIYTIATEIIYKVNNTEVKESLADDSDDIFGCIFKKQKIDDKDKLKLYLNEKITSGKTNVLL</sequence>
<protein>
    <submittedName>
        <fullName evidence="1">Uncharacterized protein</fullName>
    </submittedName>
</protein>
<evidence type="ECO:0000313" key="2">
    <source>
        <dbReference type="Proteomes" id="UP000265703"/>
    </source>
</evidence>
<organism evidence="1 2">
    <name type="scientific">Glomus cerebriforme</name>
    <dbReference type="NCBI Taxonomy" id="658196"/>
    <lineage>
        <taxon>Eukaryota</taxon>
        <taxon>Fungi</taxon>
        <taxon>Fungi incertae sedis</taxon>
        <taxon>Mucoromycota</taxon>
        <taxon>Glomeromycotina</taxon>
        <taxon>Glomeromycetes</taxon>
        <taxon>Glomerales</taxon>
        <taxon>Glomeraceae</taxon>
        <taxon>Glomus</taxon>
    </lineage>
</organism>